<proteinExistence type="predicted"/>
<evidence type="ECO:0000259" key="1">
    <source>
        <dbReference type="Pfam" id="PF15611"/>
    </source>
</evidence>
<name>A0A1Z4VQJ0_9GAMM</name>
<gene>
    <name evidence="2" type="ORF">FOKN1_1355</name>
</gene>
<evidence type="ECO:0000313" key="2">
    <source>
        <dbReference type="EMBL" id="BAZ93753.1"/>
    </source>
</evidence>
<keyword evidence="3" id="KW-1185">Reference proteome</keyword>
<organism evidence="2 3">
    <name type="scientific">Thiohalobacter thiocyanaticus</name>
    <dbReference type="NCBI Taxonomy" id="585455"/>
    <lineage>
        <taxon>Bacteria</taxon>
        <taxon>Pseudomonadati</taxon>
        <taxon>Pseudomonadota</taxon>
        <taxon>Gammaproteobacteria</taxon>
        <taxon>Thiohalobacterales</taxon>
        <taxon>Thiohalobacteraceae</taxon>
        <taxon>Thiohalobacter</taxon>
    </lineage>
</organism>
<dbReference type="EMBL" id="AP018052">
    <property type="protein sequence ID" value="BAZ93753.1"/>
    <property type="molecule type" value="Genomic_DNA"/>
</dbReference>
<sequence>MAGLKESLSSRVVTSPHSESWPAPALETAIREARWKLARVEPRDPPQWELDAVRTRLRALLPSPKKLYDAPRSLIRRGAWLLFEPGSADGETAFASERRFIETYFRRVYGDRMQGTVIAIIRAFLAAYPAQEDYFNPVRKALGQMVSDIDGVRLRVVKEQVDKFGLLEENAPTVLAEQLAQAEREPEQVLEQAGLTGDCAVRGLIEYAYAALLDHIGQWLKDSDNAEALLQRLFRFSIVRQPAGAAFRFPRYRNQLIESVLMPFSERDPSDSEQRVIRDFLLEHVGDPRTHRGEWYGVSDAARAVMMQWLVEETMEDFFRLLNALSDTDREVDRHWRYRRAFWMAYLRHGYIRDAWIALASGAERLARQRFKATKDGYGTVSGNGTKANHAVLLMRIDDLVITEWNHTGKYRVWQMDDRHCPRLYQRSYSRQELMNQPRHDGAHMGAENGTWQSNLAGYVRRKTGASVSAREYLRG</sequence>
<dbReference type="Pfam" id="PF15611">
    <property type="entry name" value="EH_Signature"/>
    <property type="match status" value="1"/>
</dbReference>
<feature type="domain" description="Zorya protein ZorC EH" evidence="1">
    <location>
        <begin position="119"/>
        <end position="440"/>
    </location>
</feature>
<reference evidence="2 3" key="1">
    <citation type="submission" date="2017-05" db="EMBL/GenBank/DDBJ databases">
        <title>Thiocyanate degradation by Thiohalobacter thiocyanaticus FOKN1.</title>
        <authorList>
            <person name="Oshiki M."/>
            <person name="Fukushima T."/>
            <person name="Kawano S."/>
            <person name="Nakagawa J."/>
        </authorList>
    </citation>
    <scope>NUCLEOTIDE SEQUENCE [LARGE SCALE GENOMIC DNA]</scope>
    <source>
        <strain evidence="2 3">FOKN1</strain>
    </source>
</reference>
<dbReference type="Proteomes" id="UP000218765">
    <property type="component" value="Chromosome"/>
</dbReference>
<dbReference type="InterPro" id="IPR028943">
    <property type="entry name" value="ZorC_EH_Signature_dom"/>
</dbReference>
<dbReference type="KEGG" id="ttc:FOKN1_1355"/>
<evidence type="ECO:0000313" key="3">
    <source>
        <dbReference type="Proteomes" id="UP000218765"/>
    </source>
</evidence>
<protein>
    <recommendedName>
        <fullName evidence="1">Zorya protein ZorC EH domain-containing protein</fullName>
    </recommendedName>
</protein>
<accession>A0A1Z4VQJ0</accession>
<dbReference type="RefSeq" id="WP_157745444.1">
    <property type="nucleotide sequence ID" value="NZ_AP018052.1"/>
</dbReference>
<dbReference type="AlphaFoldDB" id="A0A1Z4VQJ0"/>
<dbReference type="OrthoDB" id="3035290at2"/>